<dbReference type="Pfam" id="PF05678">
    <property type="entry name" value="VQ"/>
    <property type="match status" value="1"/>
</dbReference>
<feature type="compositionally biased region" description="Basic residues" evidence="1">
    <location>
        <begin position="1"/>
        <end position="26"/>
    </location>
</feature>
<protein>
    <recommendedName>
        <fullName evidence="2">VQ domain-containing protein</fullName>
    </recommendedName>
</protein>
<proteinExistence type="predicted"/>
<dbReference type="InterPro" id="IPR008889">
    <property type="entry name" value="VQ"/>
</dbReference>
<feature type="compositionally biased region" description="Pro residues" evidence="1">
    <location>
        <begin position="35"/>
        <end position="48"/>
    </location>
</feature>
<evidence type="ECO:0000313" key="3">
    <source>
        <dbReference type="EMBL" id="KAK8946274.1"/>
    </source>
</evidence>
<keyword evidence="4" id="KW-1185">Reference proteome</keyword>
<dbReference type="Proteomes" id="UP001412067">
    <property type="component" value="Unassembled WGS sequence"/>
</dbReference>
<dbReference type="InterPro" id="IPR039612">
    <property type="entry name" value="VQ_5/9/14"/>
</dbReference>
<accession>A0ABR2LPJ0</accession>
<feature type="domain" description="VQ" evidence="2">
    <location>
        <begin position="50"/>
        <end position="71"/>
    </location>
</feature>
<organism evidence="3 4">
    <name type="scientific">Platanthera guangdongensis</name>
    <dbReference type="NCBI Taxonomy" id="2320717"/>
    <lineage>
        <taxon>Eukaryota</taxon>
        <taxon>Viridiplantae</taxon>
        <taxon>Streptophyta</taxon>
        <taxon>Embryophyta</taxon>
        <taxon>Tracheophyta</taxon>
        <taxon>Spermatophyta</taxon>
        <taxon>Magnoliopsida</taxon>
        <taxon>Liliopsida</taxon>
        <taxon>Asparagales</taxon>
        <taxon>Orchidaceae</taxon>
        <taxon>Orchidoideae</taxon>
        <taxon>Orchideae</taxon>
        <taxon>Orchidinae</taxon>
        <taxon>Platanthera</taxon>
    </lineage>
</organism>
<dbReference type="EMBL" id="JBBWWR010000017">
    <property type="protein sequence ID" value="KAK8946274.1"/>
    <property type="molecule type" value="Genomic_DNA"/>
</dbReference>
<dbReference type="PANTHER" id="PTHR33783:SF1">
    <property type="entry name" value="PROTEIN HAIKU1"/>
    <property type="match status" value="1"/>
</dbReference>
<sequence>MDHNSKSSHQHHLGINKLGKNIRKSPLHQSSYQKLPPPAANQQPPPPQSHVYNISKSDFRSVVQQLTGSPSRDADRYPAAPARPPQPKHPSSRLMKIDRLPSLQSPYQSNVLSTARAIAAHKWQR</sequence>
<name>A0ABR2LPJ0_9ASPA</name>
<dbReference type="PANTHER" id="PTHR33783">
    <property type="entry name" value="PROTEIN HAIKU1"/>
    <property type="match status" value="1"/>
</dbReference>
<evidence type="ECO:0000313" key="4">
    <source>
        <dbReference type="Proteomes" id="UP001412067"/>
    </source>
</evidence>
<feature type="compositionally biased region" description="Polar residues" evidence="1">
    <location>
        <begin position="50"/>
        <end position="69"/>
    </location>
</feature>
<feature type="region of interest" description="Disordered" evidence="1">
    <location>
        <begin position="1"/>
        <end position="94"/>
    </location>
</feature>
<reference evidence="3 4" key="1">
    <citation type="journal article" date="2022" name="Nat. Plants">
        <title>Genomes of leafy and leafless Platanthera orchids illuminate the evolution of mycoheterotrophy.</title>
        <authorList>
            <person name="Li M.H."/>
            <person name="Liu K.W."/>
            <person name="Li Z."/>
            <person name="Lu H.C."/>
            <person name="Ye Q.L."/>
            <person name="Zhang D."/>
            <person name="Wang J.Y."/>
            <person name="Li Y.F."/>
            <person name="Zhong Z.M."/>
            <person name="Liu X."/>
            <person name="Yu X."/>
            <person name="Liu D.K."/>
            <person name="Tu X.D."/>
            <person name="Liu B."/>
            <person name="Hao Y."/>
            <person name="Liao X.Y."/>
            <person name="Jiang Y.T."/>
            <person name="Sun W.H."/>
            <person name="Chen J."/>
            <person name="Chen Y.Q."/>
            <person name="Ai Y."/>
            <person name="Zhai J.W."/>
            <person name="Wu S.S."/>
            <person name="Zhou Z."/>
            <person name="Hsiao Y.Y."/>
            <person name="Wu W.L."/>
            <person name="Chen Y.Y."/>
            <person name="Lin Y.F."/>
            <person name="Hsu J.L."/>
            <person name="Li C.Y."/>
            <person name="Wang Z.W."/>
            <person name="Zhao X."/>
            <person name="Zhong W.Y."/>
            <person name="Ma X.K."/>
            <person name="Ma L."/>
            <person name="Huang J."/>
            <person name="Chen G.Z."/>
            <person name="Huang M.Z."/>
            <person name="Huang L."/>
            <person name="Peng D.H."/>
            <person name="Luo Y.B."/>
            <person name="Zou S.Q."/>
            <person name="Chen S.P."/>
            <person name="Lan S."/>
            <person name="Tsai W.C."/>
            <person name="Van de Peer Y."/>
            <person name="Liu Z.J."/>
        </authorList>
    </citation>
    <scope>NUCLEOTIDE SEQUENCE [LARGE SCALE GENOMIC DNA]</scope>
    <source>
        <strain evidence="3">Lor288</strain>
    </source>
</reference>
<evidence type="ECO:0000259" key="2">
    <source>
        <dbReference type="Pfam" id="PF05678"/>
    </source>
</evidence>
<comment type="caution">
    <text evidence="3">The sequence shown here is derived from an EMBL/GenBank/DDBJ whole genome shotgun (WGS) entry which is preliminary data.</text>
</comment>
<evidence type="ECO:0000256" key="1">
    <source>
        <dbReference type="SAM" id="MobiDB-lite"/>
    </source>
</evidence>
<gene>
    <name evidence="3" type="ORF">KSP40_PGU014770</name>
</gene>